<protein>
    <recommendedName>
        <fullName evidence="13">V-SNARE coiled-coil homology domain-containing protein</fullName>
    </recommendedName>
</protein>
<keyword evidence="8" id="KW-0853">WD repeat</keyword>
<evidence type="ECO:0000256" key="8">
    <source>
        <dbReference type="ARBA" id="ARBA00022574"/>
    </source>
</evidence>
<evidence type="ECO:0000313" key="16">
    <source>
        <dbReference type="Proteomes" id="UP000663829"/>
    </source>
</evidence>
<dbReference type="PRINTS" id="PR00962">
    <property type="entry name" value="LETHAL2GIANT"/>
</dbReference>
<dbReference type="Pfam" id="PF00400">
    <property type="entry name" value="WD40"/>
    <property type="match status" value="1"/>
</dbReference>
<evidence type="ECO:0000256" key="4">
    <source>
        <dbReference type="ARBA" id="ARBA00022475"/>
    </source>
</evidence>
<dbReference type="OrthoDB" id="19944at2759"/>
<keyword evidence="7" id="KW-0597">Phosphoprotein</keyword>
<feature type="region of interest" description="Disordered" evidence="12">
    <location>
        <begin position="760"/>
        <end position="780"/>
    </location>
</feature>
<dbReference type="GO" id="GO:0005096">
    <property type="term" value="F:GTPase activator activity"/>
    <property type="evidence" value="ECO:0007669"/>
    <property type="project" value="TreeGrafter"/>
</dbReference>
<evidence type="ECO:0000313" key="15">
    <source>
        <dbReference type="EMBL" id="CAF3799779.1"/>
    </source>
</evidence>
<dbReference type="EMBL" id="CAJOBC010003772">
    <property type="protein sequence ID" value="CAF3799779.1"/>
    <property type="molecule type" value="Genomic_DNA"/>
</dbReference>
<evidence type="ECO:0000256" key="10">
    <source>
        <dbReference type="ARBA" id="ARBA00023136"/>
    </source>
</evidence>
<dbReference type="PANTHER" id="PTHR10241:SF25">
    <property type="entry name" value="TOMOSYN, ISOFORM C"/>
    <property type="match status" value="1"/>
</dbReference>
<dbReference type="InterPro" id="IPR036322">
    <property type="entry name" value="WD40_repeat_dom_sf"/>
</dbReference>
<dbReference type="Pfam" id="PF08596">
    <property type="entry name" value="Lgl_C"/>
    <property type="match status" value="1"/>
</dbReference>
<feature type="domain" description="V-SNARE coiled-coil homology" evidence="13">
    <location>
        <begin position="1340"/>
        <end position="1400"/>
    </location>
</feature>
<dbReference type="CDD" id="cd15873">
    <property type="entry name" value="R-SNARE_STXBP5_6"/>
    <property type="match status" value="1"/>
</dbReference>
<feature type="non-terminal residue" evidence="14">
    <location>
        <position position="1"/>
    </location>
</feature>
<reference evidence="14" key="1">
    <citation type="submission" date="2021-02" db="EMBL/GenBank/DDBJ databases">
        <authorList>
            <person name="Nowell W R."/>
        </authorList>
    </citation>
    <scope>NUCLEOTIDE SEQUENCE</scope>
</reference>
<dbReference type="InterPro" id="IPR013905">
    <property type="entry name" value="Lgl_C_dom"/>
</dbReference>
<dbReference type="Gene3D" id="1.20.5.110">
    <property type="match status" value="1"/>
</dbReference>
<comment type="similarity">
    <text evidence="3">Belongs to the WD repeat L(2)GL family.</text>
</comment>
<proteinExistence type="inferred from homology"/>
<dbReference type="PROSITE" id="PS50892">
    <property type="entry name" value="V_SNARE"/>
    <property type="match status" value="1"/>
</dbReference>
<dbReference type="SMART" id="SM00320">
    <property type="entry name" value="WD40"/>
    <property type="match status" value="5"/>
</dbReference>
<dbReference type="InterPro" id="IPR000664">
    <property type="entry name" value="Lethal2_giant"/>
</dbReference>
<evidence type="ECO:0000256" key="3">
    <source>
        <dbReference type="ARBA" id="ARBA00008070"/>
    </source>
</evidence>
<evidence type="ECO:0000256" key="7">
    <source>
        <dbReference type="ARBA" id="ARBA00022553"/>
    </source>
</evidence>
<dbReference type="PANTHER" id="PTHR10241">
    <property type="entry name" value="LETHAL 2 GIANT LARVAE PROTEIN"/>
    <property type="match status" value="1"/>
</dbReference>
<keyword evidence="9" id="KW-0677">Repeat</keyword>
<evidence type="ECO:0000256" key="5">
    <source>
        <dbReference type="ARBA" id="ARBA00022483"/>
    </source>
</evidence>
<evidence type="ECO:0000256" key="11">
    <source>
        <dbReference type="PROSITE-ProRule" id="PRU00290"/>
    </source>
</evidence>
<dbReference type="InterPro" id="IPR013577">
    <property type="entry name" value="LLGL2"/>
</dbReference>
<dbReference type="SUPFAM" id="SSF50978">
    <property type="entry name" value="WD40 repeat-like"/>
    <property type="match status" value="1"/>
</dbReference>
<evidence type="ECO:0000313" key="14">
    <source>
        <dbReference type="EMBL" id="CAF1028804.1"/>
    </source>
</evidence>
<name>A0A814ITN5_9BILA</name>
<dbReference type="GO" id="GO:0006893">
    <property type="term" value="P:Golgi to plasma membrane transport"/>
    <property type="evidence" value="ECO:0007669"/>
    <property type="project" value="TreeGrafter"/>
</dbReference>
<evidence type="ECO:0000256" key="9">
    <source>
        <dbReference type="ARBA" id="ARBA00022737"/>
    </source>
</evidence>
<gene>
    <name evidence="14" type="ORF">GPM918_LOCUS15170</name>
    <name evidence="15" type="ORF">SRO942_LOCUS15170</name>
</gene>
<keyword evidence="6" id="KW-0963">Cytoplasm</keyword>
<evidence type="ECO:0000256" key="12">
    <source>
        <dbReference type="SAM" id="MobiDB-lite"/>
    </source>
</evidence>
<keyword evidence="5" id="KW-0268">Exocytosis</keyword>
<organism evidence="14 16">
    <name type="scientific">Didymodactylos carnosus</name>
    <dbReference type="NCBI Taxonomy" id="1234261"/>
    <lineage>
        <taxon>Eukaryota</taxon>
        <taxon>Metazoa</taxon>
        <taxon>Spiralia</taxon>
        <taxon>Gnathifera</taxon>
        <taxon>Rotifera</taxon>
        <taxon>Eurotatoria</taxon>
        <taxon>Bdelloidea</taxon>
        <taxon>Philodinida</taxon>
        <taxon>Philodinidae</taxon>
        <taxon>Didymodactylos</taxon>
    </lineage>
</organism>
<evidence type="ECO:0000256" key="6">
    <source>
        <dbReference type="ARBA" id="ARBA00022490"/>
    </source>
</evidence>
<feature type="compositionally biased region" description="Polar residues" evidence="12">
    <location>
        <begin position="1039"/>
        <end position="1058"/>
    </location>
</feature>
<keyword evidence="16" id="KW-1185">Reference proteome</keyword>
<accession>A0A814ITN5</accession>
<dbReference type="Proteomes" id="UP000663829">
    <property type="component" value="Unassembled WGS sequence"/>
</dbReference>
<dbReference type="Proteomes" id="UP000681722">
    <property type="component" value="Unassembled WGS sequence"/>
</dbReference>
<evidence type="ECO:0000256" key="1">
    <source>
        <dbReference type="ARBA" id="ARBA00004202"/>
    </source>
</evidence>
<sequence length="1410" mass="156875">IKLPFKLGDSKKTEVEINEQLRREDFSLSEIVRYGFPYKPTTLAYDPVQKLLAIGTKTGTIKMYAVTLFLKLDNSNQSLHFFSYGGAFVECSLPHPTEVEIVQLVFRINEGALISACRDNIIHLWSLRQKKPVIANSLRFVKEKISRCLLPLSFNSKWLLVGTHCGNVYVVNLDTFSLSSYKIMWNNAIGMGKSSHPGAVVDLCQNPDEPTKIYIGFSTHITTPNATPLGHVVCWNFAQKTSESVYTLPQGLTSISWHHEGRQFMCSHCDGSLSVWNLRVTDKCFSINYPHARICKDEAKKFGCVNKVMWSAIKNSDSSFIIFSGGMPTPAEQSQAQQQLSPPSAAATTAPPKPSSHFLTILRGQTTNVLHMDNSIVDFHVLSSSPHISDVPDPSAVVVLLENDLVVIDLKTENYPLFESLHTMDLHESQVTYCDYLTEPNANFYQNLLRLQSKQTPKRTFSQQENPISGGKSGSTIFGYNELIITGHADGSVKFWDASGVNLVFLYKLRTNRLFDRVHNKDQPPKDAKSDIKIARSNSNNLDEQGNVIINGDGKNDPDGNDQPFAIYSIKLCCDGQLLTAAGRGGHVTLFKFSGSELDKADEGLGDLSCLEVPILHRNSAGLPHDQDDKDGSGGAQEFSSSSPQAKQMHLADKKEFKSLLRAKFGYRRMPGYQPELVCLLSWPPNDNVPILMDVAINSKYGLLIFGLENGLVVIDYLSKSILMNMATADLYGTLVLTDSVFLGTMDPFQRATLSPKRKGFASDVPVSTDDPTSVHDHQTQTLVPQTAEPYLLGGIWKSQSRGFRSKRCSSNETTLQSSVSRSRSIDCVTAKQENQIEEETISDFHQQQLQLIADNTQQQQTGKFGKTLRIIKQRLSRSGTPNIKNPITFVAPLDHNIQDQDNDVLEQSWVECESNISEIHEQFVFTGIQSPIPDLTTDQQPQPTPLTAYRSLPTDEKSTLKLDCSSTLPPAFTTILNDNLNSDTSQNQTVSLSKTWPPLMFTTTQIHGTCSLEYSEYMKEKINRRKIHLVDLRKDQHSTAPTSTNTLTSKLSIPSSQNNNNNNTGKDTTLYSSVWIGTSTGCIIVVNLNINYEPRNISVTPSGTVFRLCGRLLAISFLDQKAMILSSPTEKWDSKTLKKSYQKDTFNQSQESSSSSNNSNDRQYAVFCSSKQARVVSLPSQICISKQKICDTLSSSSSQVLKAAIVKIAGSACLTCYVASGKIIVYSLPSLRELYNTALETIPENFKTTVRSTFSFTDRGHGLYMCSPTEIQKITIASDVKEQINEMLCDLFNPSISMPEAPKPSFFIKLFNSTPSVDTDQLFGEGKAPYGIVKKEEVSINQMKTKTDSLGSTLADVKRQIVERGQKLNEAELATQRLSEKAEEFANLSTKVMLREKQKSEWWPFNKKS</sequence>
<feature type="compositionally biased region" description="Low complexity" evidence="12">
    <location>
        <begin position="330"/>
        <end position="350"/>
    </location>
</feature>
<feature type="region of interest" description="Disordered" evidence="12">
    <location>
        <begin position="1035"/>
        <end position="1065"/>
    </location>
</feature>
<dbReference type="InterPro" id="IPR015943">
    <property type="entry name" value="WD40/YVTN_repeat-like_dom_sf"/>
</dbReference>
<dbReference type="Gene3D" id="2.130.10.10">
    <property type="entry name" value="YVTN repeat-like/Quinoprotein amine dehydrogenase"/>
    <property type="match status" value="2"/>
</dbReference>
<dbReference type="EMBL" id="CAJNOQ010003772">
    <property type="protein sequence ID" value="CAF1028804.1"/>
    <property type="molecule type" value="Genomic_DNA"/>
</dbReference>
<evidence type="ECO:0000259" key="13">
    <source>
        <dbReference type="PROSITE" id="PS50892"/>
    </source>
</evidence>
<dbReference type="GO" id="GO:0031201">
    <property type="term" value="C:SNARE complex"/>
    <property type="evidence" value="ECO:0007669"/>
    <property type="project" value="TreeGrafter"/>
</dbReference>
<dbReference type="GO" id="GO:0005886">
    <property type="term" value="C:plasma membrane"/>
    <property type="evidence" value="ECO:0007669"/>
    <property type="project" value="UniProtKB-SubCell"/>
</dbReference>
<dbReference type="GO" id="GO:0019905">
    <property type="term" value="F:syntaxin binding"/>
    <property type="evidence" value="ECO:0007669"/>
    <property type="project" value="TreeGrafter"/>
</dbReference>
<dbReference type="Pfam" id="PF08366">
    <property type="entry name" value="LLGL"/>
    <property type="match status" value="1"/>
</dbReference>
<comment type="caution">
    <text evidence="14">The sequence shown here is derived from an EMBL/GenBank/DDBJ whole genome shotgun (WGS) entry which is preliminary data.</text>
</comment>
<keyword evidence="10" id="KW-0472">Membrane</keyword>
<keyword evidence="4" id="KW-1003">Cell membrane</keyword>
<dbReference type="InterPro" id="IPR001680">
    <property type="entry name" value="WD40_rpt"/>
</dbReference>
<feature type="region of interest" description="Disordered" evidence="12">
    <location>
        <begin position="328"/>
        <end position="353"/>
    </location>
</feature>
<dbReference type="GO" id="GO:0045159">
    <property type="term" value="F:myosin II binding"/>
    <property type="evidence" value="ECO:0007669"/>
    <property type="project" value="TreeGrafter"/>
</dbReference>
<feature type="region of interest" description="Disordered" evidence="12">
    <location>
        <begin position="621"/>
        <end position="645"/>
    </location>
</feature>
<keyword evidence="11" id="KW-0175">Coiled coil</keyword>
<evidence type="ECO:0000256" key="2">
    <source>
        <dbReference type="ARBA" id="ARBA00004496"/>
    </source>
</evidence>
<dbReference type="GO" id="GO:0006887">
    <property type="term" value="P:exocytosis"/>
    <property type="evidence" value="ECO:0007669"/>
    <property type="project" value="UniProtKB-KW"/>
</dbReference>
<comment type="subcellular location">
    <subcellularLocation>
        <location evidence="1">Cell membrane</location>
        <topology evidence="1">Peripheral membrane protein</topology>
    </subcellularLocation>
    <subcellularLocation>
        <location evidence="2">Cytoplasm</location>
    </subcellularLocation>
</comment>
<dbReference type="InterPro" id="IPR042855">
    <property type="entry name" value="V_SNARE_CC"/>
</dbReference>